<protein>
    <submittedName>
        <fullName evidence="2">Replication protein A</fullName>
    </submittedName>
</protein>
<dbReference type="InterPro" id="IPR014820">
    <property type="entry name" value="PriCT_1"/>
</dbReference>
<dbReference type="InterPro" id="IPR004322">
    <property type="entry name" value="Plasmid_replicase_bac"/>
</dbReference>
<organism evidence="2 3">
    <name type="scientific">Xanthomonas campestris pv. malvacearum</name>
    <dbReference type="NCBI Taxonomy" id="86040"/>
    <lineage>
        <taxon>Bacteria</taxon>
        <taxon>Pseudomonadati</taxon>
        <taxon>Pseudomonadota</taxon>
        <taxon>Gammaproteobacteria</taxon>
        <taxon>Lysobacterales</taxon>
        <taxon>Lysobacteraceae</taxon>
        <taxon>Xanthomonas</taxon>
    </lineage>
</organism>
<proteinExistence type="predicted"/>
<dbReference type="Pfam" id="PF03090">
    <property type="entry name" value="Replicase"/>
    <property type="match status" value="1"/>
</dbReference>
<dbReference type="AlphaFoldDB" id="A0AA45BU91"/>
<dbReference type="RefSeq" id="WP_078566285.1">
    <property type="nucleotide sequence ID" value="NZ_CP013005.1"/>
</dbReference>
<feature type="domain" description="Primase C-terminal 1" evidence="1">
    <location>
        <begin position="191"/>
        <end position="264"/>
    </location>
</feature>
<gene>
    <name evidence="2" type="ORF">C7T86_23100</name>
</gene>
<sequence>MAGTTAQKLDNQTADRFFQSGTALNRVLTEAPYLPRCSDDKTATRVRPREYAIRYPYMQVNRPGFVSWLIFDLDHTKAMIWEDAGLPAPNLIVRNRQSGHSHLYYAIPPVCTTEVARSKPIAYMKAVYEAFAARLDADTDFHSGPVAKTPGHPWWLTHELHAHIYELGELADYVDLAVSSPWGRGPQLDEVSHSRHCILFEHLRHYAYSIVNRERERGSFATFTRLLEAYAHNRNSFQKLGFMDNLAHSSLKATVKSVARWTWDRYTGSDRCHRGVMQLDKDLPLIERQRLAAARTHDVRHKATESKVRAACRLLQQKGEALTQAAIGRVAGLTRQTVATYKHVLEEVLRPIAVAILGGASGKVEDVKHGANQVSVPSQGAGVPGAASVSLELFSAGPVVVPVLDGSYAAGFGLE</sequence>
<dbReference type="Pfam" id="PF08708">
    <property type="entry name" value="PriCT_1"/>
    <property type="match status" value="1"/>
</dbReference>
<dbReference type="EMBL" id="PYJH01000090">
    <property type="protein sequence ID" value="PUE89720.1"/>
    <property type="molecule type" value="Genomic_DNA"/>
</dbReference>
<evidence type="ECO:0000313" key="2">
    <source>
        <dbReference type="EMBL" id="PUE89720.1"/>
    </source>
</evidence>
<evidence type="ECO:0000313" key="3">
    <source>
        <dbReference type="Proteomes" id="UP000251513"/>
    </source>
</evidence>
<dbReference type="Gene3D" id="1.10.340.50">
    <property type="match status" value="1"/>
</dbReference>
<evidence type="ECO:0000259" key="1">
    <source>
        <dbReference type="Pfam" id="PF08708"/>
    </source>
</evidence>
<reference evidence="2 3" key="1">
    <citation type="submission" date="2018-03" db="EMBL/GenBank/DDBJ databases">
        <title>Sequencing of reference strains of Xanthomonas.</title>
        <authorList>
            <person name="Studholme D.J."/>
            <person name="Vicente J."/>
            <person name="Sarris P."/>
        </authorList>
    </citation>
    <scope>NUCLEOTIDE SEQUENCE [LARGE SCALE GENOMIC DNA]</scope>
    <source>
        <strain evidence="2 3">WHRI 5232</strain>
    </source>
</reference>
<accession>A0AA45BU91</accession>
<name>A0AA45BU91_XANCM</name>
<comment type="caution">
    <text evidence="2">The sequence shown here is derived from an EMBL/GenBank/DDBJ whole genome shotgun (WGS) entry which is preliminary data.</text>
</comment>
<dbReference type="Proteomes" id="UP000251513">
    <property type="component" value="Unassembled WGS sequence"/>
</dbReference>